<dbReference type="InterPro" id="IPR024079">
    <property type="entry name" value="MetalloPept_cat_dom_sf"/>
</dbReference>
<keyword evidence="20" id="KW-1185">Reference proteome</keyword>
<feature type="binding site" evidence="14 16">
    <location>
        <position position="375"/>
    </location>
    <ligand>
        <name>Zn(2+)</name>
        <dbReference type="ChEBI" id="CHEBI:29105"/>
        <note>catalytic</note>
    </ligand>
</feature>
<dbReference type="InterPro" id="IPR041645">
    <property type="entry name" value="ADAMTS_CR_2"/>
</dbReference>
<feature type="binding site" evidence="14 16">
    <location>
        <position position="385"/>
    </location>
    <ligand>
        <name>Zn(2+)</name>
        <dbReference type="ChEBI" id="CHEBI:29105"/>
        <note>catalytic</note>
    </ligand>
</feature>
<dbReference type="InterPro" id="IPR002870">
    <property type="entry name" value="Peptidase_M12B_N"/>
</dbReference>
<evidence type="ECO:0000256" key="9">
    <source>
        <dbReference type="ARBA" id="ARBA00022833"/>
    </source>
</evidence>
<feature type="binding site" evidence="14 16">
    <location>
        <position position="379"/>
    </location>
    <ligand>
        <name>Zn(2+)</name>
        <dbReference type="ChEBI" id="CHEBI:29105"/>
        <note>catalytic</note>
    </ligand>
</feature>
<dbReference type="GO" id="GO:0046872">
    <property type="term" value="F:metal ion binding"/>
    <property type="evidence" value="ECO:0007669"/>
    <property type="project" value="UniProtKB-KW"/>
</dbReference>
<evidence type="ECO:0000256" key="8">
    <source>
        <dbReference type="ARBA" id="ARBA00022801"/>
    </source>
</evidence>
<dbReference type="OMA" id="ICELVGC"/>
<evidence type="ECO:0000256" key="12">
    <source>
        <dbReference type="ARBA" id="ARBA00023180"/>
    </source>
</evidence>
<dbReference type="HOGENOM" id="CLU_000660_1_0_1"/>
<dbReference type="InterPro" id="IPR001590">
    <property type="entry name" value="Peptidase_M12B"/>
</dbReference>
<evidence type="ECO:0000256" key="10">
    <source>
        <dbReference type="ARBA" id="ARBA00023049"/>
    </source>
</evidence>
<reference evidence="19" key="2">
    <citation type="journal article" date="2008" name="Genome Biol.">
        <title>Improved genome assembly and evidence-based global gene model set for the chordate Ciona intestinalis: new insight into intron and operon populations.</title>
        <authorList>
            <person name="Satou Y."/>
            <person name="Mineta K."/>
            <person name="Ogasawara M."/>
            <person name="Sasakura Y."/>
            <person name="Shoguchi E."/>
            <person name="Ueno K."/>
            <person name="Yamada L."/>
            <person name="Matsumoto J."/>
            <person name="Wasserscheid J."/>
            <person name="Dewar K."/>
            <person name="Wiley G.B."/>
            <person name="Macmil S.L."/>
            <person name="Roe B.A."/>
            <person name="Zeller R.W."/>
            <person name="Hastings K.E."/>
            <person name="Lemaire P."/>
            <person name="Lindquist E."/>
            <person name="Endo T."/>
            <person name="Hotta K."/>
            <person name="Inaba K."/>
        </authorList>
    </citation>
    <scope>NUCLEOTIDE SEQUENCE [LARGE SCALE GENOMIC DNA]</scope>
    <source>
        <strain evidence="19">wild type</strain>
    </source>
</reference>
<dbReference type="FunFam" id="2.20.100.10:FF:000006">
    <property type="entry name" value="A disintegrin and metalloproteinase with thrombospondin motifs 1"/>
    <property type="match status" value="1"/>
</dbReference>
<evidence type="ECO:0000313" key="19">
    <source>
        <dbReference type="Ensembl" id="ENSCINP00000019338.3"/>
    </source>
</evidence>
<dbReference type="Pfam" id="PF17771">
    <property type="entry name" value="ADAMTS_CR_2"/>
    <property type="match status" value="1"/>
</dbReference>
<dbReference type="InterPro" id="IPR013273">
    <property type="entry name" value="ADAMTS/ADAMTS-like"/>
</dbReference>
<keyword evidence="2" id="KW-0964">Secreted</keyword>
<name>F6Y8V9_CIOIN</name>
<feature type="disulfide bond" evidence="15">
    <location>
        <begin position="471"/>
        <end position="494"/>
    </location>
</feature>
<dbReference type="SUPFAM" id="SSF82895">
    <property type="entry name" value="TSP-1 type 1 repeat"/>
    <property type="match status" value="6"/>
</dbReference>
<keyword evidence="12" id="KW-0325">Glycoprotein</keyword>
<dbReference type="InterPro" id="IPR000884">
    <property type="entry name" value="TSP1_rpt"/>
</dbReference>
<keyword evidence="8" id="KW-0378">Hydrolase</keyword>
<dbReference type="Pfam" id="PF19030">
    <property type="entry name" value="TSP1_ADAMTS"/>
    <property type="match status" value="5"/>
</dbReference>
<evidence type="ECO:0000256" key="15">
    <source>
        <dbReference type="PIRSR" id="PIRSR613273-3"/>
    </source>
</evidence>
<evidence type="ECO:0000256" key="6">
    <source>
        <dbReference type="ARBA" id="ARBA00022729"/>
    </source>
</evidence>
<evidence type="ECO:0000259" key="17">
    <source>
        <dbReference type="PROSITE" id="PS50215"/>
    </source>
</evidence>
<organism evidence="19 20">
    <name type="scientific">Ciona intestinalis</name>
    <name type="common">Transparent sea squirt</name>
    <name type="synonym">Ascidia intestinalis</name>
    <dbReference type="NCBI Taxonomy" id="7719"/>
    <lineage>
        <taxon>Eukaryota</taxon>
        <taxon>Metazoa</taxon>
        <taxon>Chordata</taxon>
        <taxon>Tunicata</taxon>
        <taxon>Ascidiacea</taxon>
        <taxon>Phlebobranchia</taxon>
        <taxon>Cionidae</taxon>
        <taxon>Ciona</taxon>
    </lineage>
</organism>
<evidence type="ECO:0000256" key="16">
    <source>
        <dbReference type="PROSITE-ProRule" id="PRU00276"/>
    </source>
</evidence>
<feature type="disulfide bond" evidence="15">
    <location>
        <begin position="392"/>
        <end position="416"/>
    </location>
</feature>
<evidence type="ECO:0000256" key="11">
    <source>
        <dbReference type="ARBA" id="ARBA00023157"/>
    </source>
</evidence>
<feature type="binding site" evidence="14">
    <location>
        <position position="234"/>
    </location>
    <ligand>
        <name>Ca(2+)</name>
        <dbReference type="ChEBI" id="CHEBI:29108"/>
        <label>1</label>
    </ligand>
</feature>
<dbReference type="PANTHER" id="PTHR13723:SF293">
    <property type="entry name" value="A DISINTEGRIN AND METALLOPROTEINASE WITH THROMBOSPONDIN MOTIFS 18"/>
    <property type="match status" value="1"/>
</dbReference>
<feature type="disulfide bond" evidence="15">
    <location>
        <begin position="460"/>
        <end position="486"/>
    </location>
</feature>
<comment type="subcellular location">
    <subcellularLocation>
        <location evidence="1">Secreted</location>
        <location evidence="1">Extracellular space</location>
        <location evidence="1">Extracellular matrix</location>
    </subcellularLocation>
</comment>
<feature type="disulfide bond" evidence="15">
    <location>
        <begin position="542"/>
        <end position="579"/>
    </location>
</feature>
<dbReference type="Pfam" id="PF00090">
    <property type="entry name" value="TSP_1"/>
    <property type="match status" value="1"/>
</dbReference>
<evidence type="ECO:0000256" key="5">
    <source>
        <dbReference type="ARBA" id="ARBA00022723"/>
    </source>
</evidence>
<keyword evidence="11 15" id="KW-1015">Disulfide bond</keyword>
<dbReference type="PROSITE" id="PS50215">
    <property type="entry name" value="ADAM_MEPRO"/>
    <property type="match status" value="1"/>
</dbReference>
<dbReference type="CDD" id="cd04273">
    <property type="entry name" value="ZnMc_ADAMTS_like"/>
    <property type="match status" value="1"/>
</dbReference>
<keyword evidence="9 14" id="KW-0862">Zinc</keyword>
<dbReference type="Proteomes" id="UP000008144">
    <property type="component" value="Chromosome 3"/>
</dbReference>
<keyword evidence="14" id="KW-0106">Calcium</keyword>
<keyword evidence="10" id="KW-0482">Metalloprotease</keyword>
<keyword evidence="5 14" id="KW-0479">Metal-binding</keyword>
<evidence type="ECO:0000256" key="13">
    <source>
        <dbReference type="PIRSR" id="PIRSR613273-1"/>
    </source>
</evidence>
<feature type="disulfide bond" evidence="15">
    <location>
        <begin position="507"/>
        <end position="518"/>
    </location>
</feature>
<keyword evidence="6" id="KW-0732">Signal</keyword>
<proteinExistence type="predicted"/>
<feature type="disulfide bond" evidence="15">
    <location>
        <begin position="481"/>
        <end position="513"/>
    </location>
</feature>
<dbReference type="Pfam" id="PF01421">
    <property type="entry name" value="Reprolysin"/>
    <property type="match status" value="1"/>
</dbReference>
<evidence type="ECO:0000313" key="20">
    <source>
        <dbReference type="Proteomes" id="UP000008144"/>
    </source>
</evidence>
<dbReference type="AlphaFoldDB" id="F6Y8V9"/>
<feature type="disulfide bond" evidence="15">
    <location>
        <begin position="353"/>
        <end position="432"/>
    </location>
</feature>
<feature type="binding site" evidence="14">
    <location>
        <position position="435"/>
    </location>
    <ligand>
        <name>Ca(2+)</name>
        <dbReference type="ChEBI" id="CHEBI:29108"/>
        <label>1</label>
    </ligand>
</feature>
<dbReference type="SUPFAM" id="SSF55486">
    <property type="entry name" value="Metalloproteases ('zincins'), catalytic domain"/>
    <property type="match status" value="1"/>
</dbReference>
<dbReference type="Pfam" id="PF19236">
    <property type="entry name" value="ADAMTS_CR_3"/>
    <property type="match status" value="1"/>
</dbReference>
<evidence type="ECO:0000256" key="1">
    <source>
        <dbReference type="ARBA" id="ARBA00004498"/>
    </source>
</evidence>
<feature type="domain" description="Peptidase M12B" evidence="17">
    <location>
        <begin position="231"/>
        <end position="437"/>
    </location>
</feature>
<dbReference type="PANTHER" id="PTHR13723">
    <property type="entry name" value="ADAMTS A DISINTEGRIN AND METALLOPROTEASE WITH THROMBOSPONDIN MOTIFS PROTEASE"/>
    <property type="match status" value="1"/>
</dbReference>
<dbReference type="FunFam" id="2.60.120.830:FF:000001">
    <property type="entry name" value="A disintegrin and metalloproteinase with thrombospondin motifs 1"/>
    <property type="match status" value="1"/>
</dbReference>
<evidence type="ECO:0000256" key="7">
    <source>
        <dbReference type="ARBA" id="ARBA00022737"/>
    </source>
</evidence>
<feature type="domain" description="PLAC" evidence="18">
    <location>
        <begin position="1132"/>
        <end position="1169"/>
    </location>
</feature>
<dbReference type="Gene3D" id="3.40.390.10">
    <property type="entry name" value="Collagenase (Catalytic Domain)"/>
    <property type="match status" value="1"/>
</dbReference>
<feature type="disulfide bond" evidence="15">
    <location>
        <begin position="308"/>
        <end position="359"/>
    </location>
</feature>
<comment type="caution">
    <text evidence="16">Lacks conserved residue(s) required for the propagation of feature annotation.</text>
</comment>
<dbReference type="Gene3D" id="2.60.120.830">
    <property type="match status" value="1"/>
</dbReference>
<dbReference type="SMART" id="SM00209">
    <property type="entry name" value="TSP1"/>
    <property type="match status" value="6"/>
</dbReference>
<dbReference type="FunFam" id="2.20.100.10:FF:000005">
    <property type="entry name" value="ADAM metallopeptidase with thrombospondin type 1 motif 9"/>
    <property type="match status" value="1"/>
</dbReference>
<protein>
    <recommendedName>
        <fullName evidence="21">Peptidase M12B domain-containing protein</fullName>
    </recommendedName>
</protein>
<evidence type="ECO:0008006" key="21">
    <source>
        <dbReference type="Google" id="ProtNLM"/>
    </source>
</evidence>
<dbReference type="GO" id="GO:0030198">
    <property type="term" value="P:extracellular matrix organization"/>
    <property type="evidence" value="ECO:0000318"/>
    <property type="project" value="GO_Central"/>
</dbReference>
<dbReference type="PRINTS" id="PR01857">
    <property type="entry name" value="ADAMTSFAMILY"/>
</dbReference>
<dbReference type="Gene3D" id="3.40.1620.60">
    <property type="match status" value="1"/>
</dbReference>
<comment type="cofactor">
    <cofactor evidence="14">
        <name>Zn(2+)</name>
        <dbReference type="ChEBI" id="CHEBI:29105"/>
    </cofactor>
    <text evidence="14">Binds 1 zinc ion per subunit.</text>
</comment>
<feature type="active site" evidence="13 16">
    <location>
        <position position="376"/>
    </location>
</feature>
<dbReference type="Gene3D" id="2.20.100.10">
    <property type="entry name" value="Thrombospondin type-1 (TSP1) repeat"/>
    <property type="match status" value="6"/>
</dbReference>
<dbReference type="GO" id="GO:0031012">
    <property type="term" value="C:extracellular matrix"/>
    <property type="evidence" value="ECO:0000318"/>
    <property type="project" value="GO_Central"/>
</dbReference>
<sequence>DFQVVVPFRTDSTYNHLTNHLPHKRIRRDSDDVRRDVSSAAGDELHYVIPGYGERFELRLLPNNALLAPTFSVKRIKREAEETEENIEQWGCHYHGRMTSHGKRRVAMSTCEGLTGLLRTSEDDFLVEPLPHHINHTFPDRQHPHIIYKRRHLYKHRLHYCGKKKRFINYRKLHLVAVIFKRETRTKHNRFKLRFYCRSSDNTRYRKPSNHQTLIFNDVSNRVNATRPTAKNVETLVVADAQMIRNHERDHRDITTYILTVMNMVSGLFSDRSMDGTINVVLVGIMLLEDNGALHLDHKADEALSSFCHWQANLNNTNGGKPDHSILLTGIDICVDKNKPCETLGLAQIGGMCSERNSCTINEDMGLGLAFTVAHESGHSFGMKHDGEGNLCSKRDGHIMSPTLNGLNGVFTWSTCSRNAIGDFLQNVESQCLDDHPSPMANLNFPDQLPGEIYDAASQCKWQFGADAITCIFRFNKASVCKVLWCQRSESSRCETKYMPAAEGTNCGNNMWCRRGVCVTYGDPGPDAIDGGWGDYASWSPCTRTCGGGVQHRMRACNNPTPRYGGRHCEGEEKIYKLCNTEPCAPNQVSFREQQCAQYNRRAYRRQYFHWTPFTKYSSFGRDQCELLCKAEGYDFFDMLADKVIDGTPCDASSTDVCIQGKCKHVGCDFVLGSNATFDSCGVCNGDNSTCQSFNGSYDDNVRDSGYYDVIRIPRGARSVKIWENKCCTHSYIAVRSASNSDRYYLNGNWEIDLYGETTFAGAKWFYNRKSFQSETLLTPGPLGEELLIQVLVVAQNPGISYSYTTQVIDNRLPGLRTNSAIQVQPPSYNWSSTSDSCSATCAGGTQTVHISCVMDGTTVVDESHCDRPSRPSLTKECNTQACPARWHTTEWGQCSRTCGGGLQLRQVTCKSKRMNGDVYVGESHCNNKRKPPRTQQCMQTECPAYWHTGEWSKCSRACGRGVRNRHVRCRSGTRSLRNARCDRRVRPKSREPCLVTYCQRKYQWFITAWDQCSVTCGEGIQRRELKCSFKGRNGRYRPVVARRCRRARRPEVSLEKTCTLSTCPSPRRISRRRSARWIVGTWQKCSVSCGGGLQMRAVRCLQFGRPSHSCSISSKAPNKRACNTYKCRKKIQTACEDTFKWCYLVPQHGQCSHKYFGVACCKTCKASSGNR</sequence>
<dbReference type="GeneTree" id="ENSGT00940000166961"/>
<reference evidence="20" key="1">
    <citation type="journal article" date="2002" name="Science">
        <title>The draft genome of Ciona intestinalis: insights into chordate and vertebrate origins.</title>
        <authorList>
            <person name="Dehal P."/>
            <person name="Satou Y."/>
            <person name="Campbell R.K."/>
            <person name="Chapman J."/>
            <person name="Degnan B."/>
            <person name="De Tomaso A."/>
            <person name="Davidson B."/>
            <person name="Di Gregorio A."/>
            <person name="Gelpke M."/>
            <person name="Goodstein D.M."/>
            <person name="Harafuji N."/>
            <person name="Hastings K.E."/>
            <person name="Ho I."/>
            <person name="Hotta K."/>
            <person name="Huang W."/>
            <person name="Kawashima T."/>
            <person name="Lemaire P."/>
            <person name="Martinez D."/>
            <person name="Meinertzhagen I.A."/>
            <person name="Necula S."/>
            <person name="Nonaka M."/>
            <person name="Putnam N."/>
            <person name="Rash S."/>
            <person name="Saiga H."/>
            <person name="Satake M."/>
            <person name="Terry A."/>
            <person name="Yamada L."/>
            <person name="Wang H.G."/>
            <person name="Awazu S."/>
            <person name="Azumi K."/>
            <person name="Boore J."/>
            <person name="Branno M."/>
            <person name="Chin-Bow S."/>
            <person name="DeSantis R."/>
            <person name="Doyle S."/>
            <person name="Francino P."/>
            <person name="Keys D.N."/>
            <person name="Haga S."/>
            <person name="Hayashi H."/>
            <person name="Hino K."/>
            <person name="Imai K.S."/>
            <person name="Inaba K."/>
            <person name="Kano S."/>
            <person name="Kobayashi K."/>
            <person name="Kobayashi M."/>
            <person name="Lee B.I."/>
            <person name="Makabe K.W."/>
            <person name="Manohar C."/>
            <person name="Matassi G."/>
            <person name="Medina M."/>
            <person name="Mochizuki Y."/>
            <person name="Mount S."/>
            <person name="Morishita T."/>
            <person name="Miura S."/>
            <person name="Nakayama A."/>
            <person name="Nishizaka S."/>
            <person name="Nomoto H."/>
            <person name="Ohta F."/>
            <person name="Oishi K."/>
            <person name="Rigoutsos I."/>
            <person name="Sano M."/>
            <person name="Sasaki A."/>
            <person name="Sasakura Y."/>
            <person name="Shoguchi E."/>
            <person name="Shin-i T."/>
            <person name="Spagnuolo A."/>
            <person name="Stainier D."/>
            <person name="Suzuki M.M."/>
            <person name="Tassy O."/>
            <person name="Takatori N."/>
            <person name="Tokuoka M."/>
            <person name="Yagi K."/>
            <person name="Yoshizaki F."/>
            <person name="Wada S."/>
            <person name="Zhang C."/>
            <person name="Hyatt P.D."/>
            <person name="Larimer F."/>
            <person name="Detter C."/>
            <person name="Doggett N."/>
            <person name="Glavina T."/>
            <person name="Hawkins T."/>
            <person name="Richardson P."/>
            <person name="Lucas S."/>
            <person name="Kohara Y."/>
            <person name="Levine M."/>
            <person name="Satoh N."/>
            <person name="Rokhsar D.S."/>
        </authorList>
    </citation>
    <scope>NUCLEOTIDE SEQUENCE [LARGE SCALE GENOMIC DNA]</scope>
</reference>
<feature type="disulfide bond" evidence="15">
    <location>
        <begin position="546"/>
        <end position="584"/>
    </location>
</feature>
<dbReference type="InterPro" id="IPR010294">
    <property type="entry name" value="ADAMTS_spacer1"/>
</dbReference>
<feature type="binding site" evidence="14">
    <location>
        <position position="435"/>
    </location>
    <ligand>
        <name>Ca(2+)</name>
        <dbReference type="ChEBI" id="CHEBI:29108"/>
        <label>2</label>
    </ligand>
</feature>
<dbReference type="InParanoid" id="F6Y8V9"/>
<keyword evidence="7" id="KW-0677">Repeat</keyword>
<dbReference type="STRING" id="7719.ENSCINP00000019338"/>
<dbReference type="InterPro" id="IPR036383">
    <property type="entry name" value="TSP1_rpt_sf"/>
</dbReference>
<feature type="binding site" evidence="14">
    <location>
        <position position="432"/>
    </location>
    <ligand>
        <name>Ca(2+)</name>
        <dbReference type="ChEBI" id="CHEBI:29108"/>
        <label>1</label>
    </ligand>
</feature>
<evidence type="ECO:0000256" key="4">
    <source>
        <dbReference type="ARBA" id="ARBA00022670"/>
    </source>
</evidence>
<dbReference type="Pfam" id="PF01562">
    <property type="entry name" value="Pep_M12B_propep"/>
    <property type="match status" value="1"/>
</dbReference>
<feature type="disulfide bond" evidence="15">
    <location>
        <begin position="557"/>
        <end position="569"/>
    </location>
</feature>
<dbReference type="InterPro" id="IPR045371">
    <property type="entry name" value="ADAMTS_CR_3"/>
</dbReference>
<accession>F6Y8V9</accession>
<dbReference type="Pfam" id="PF05986">
    <property type="entry name" value="ADAMTS_spacer1"/>
    <property type="match status" value="1"/>
</dbReference>
<dbReference type="PROSITE" id="PS50092">
    <property type="entry name" value="TSP1"/>
    <property type="match status" value="5"/>
</dbReference>
<dbReference type="PROSITE" id="PS50900">
    <property type="entry name" value="PLAC"/>
    <property type="match status" value="1"/>
</dbReference>
<dbReference type="InterPro" id="IPR010909">
    <property type="entry name" value="PLAC"/>
</dbReference>
<dbReference type="EMBL" id="EAAA01001685">
    <property type="status" value="NOT_ANNOTATED_CDS"/>
    <property type="molecule type" value="Genomic_DNA"/>
</dbReference>
<reference evidence="19" key="4">
    <citation type="submission" date="2025-09" db="UniProtKB">
        <authorList>
            <consortium name="Ensembl"/>
        </authorList>
    </citation>
    <scope>IDENTIFICATION</scope>
</reference>
<reference evidence="19" key="3">
    <citation type="submission" date="2025-08" db="UniProtKB">
        <authorList>
            <consortium name="Ensembl"/>
        </authorList>
    </citation>
    <scope>IDENTIFICATION</scope>
</reference>
<evidence type="ECO:0000259" key="18">
    <source>
        <dbReference type="PROSITE" id="PS50900"/>
    </source>
</evidence>
<evidence type="ECO:0000256" key="2">
    <source>
        <dbReference type="ARBA" id="ARBA00022525"/>
    </source>
</evidence>
<keyword evidence="4" id="KW-0645">Protease</keyword>
<dbReference type="GO" id="GO:0004222">
    <property type="term" value="F:metalloendopeptidase activity"/>
    <property type="evidence" value="ECO:0000318"/>
    <property type="project" value="GO_Central"/>
</dbReference>
<feature type="binding site" evidence="14">
    <location>
        <position position="234"/>
    </location>
    <ligand>
        <name>Ca(2+)</name>
        <dbReference type="ChEBI" id="CHEBI:29108"/>
        <label>2</label>
    </ligand>
</feature>
<dbReference type="Pfam" id="PF08686">
    <property type="entry name" value="PLAC"/>
    <property type="match status" value="1"/>
</dbReference>
<feature type="disulfide bond" evidence="15">
    <location>
        <begin position="334"/>
        <end position="341"/>
    </location>
</feature>
<dbReference type="Ensembl" id="ENSCINT00000019338.3">
    <property type="protein sequence ID" value="ENSCINP00000019338.3"/>
    <property type="gene ID" value="ENSCING00000009502.3"/>
</dbReference>
<dbReference type="GO" id="GO:0006508">
    <property type="term" value="P:proteolysis"/>
    <property type="evidence" value="ECO:0000318"/>
    <property type="project" value="GO_Central"/>
</dbReference>
<evidence type="ECO:0000256" key="14">
    <source>
        <dbReference type="PIRSR" id="PIRSR613273-2"/>
    </source>
</evidence>
<dbReference type="InterPro" id="IPR050439">
    <property type="entry name" value="ADAMTS_ADAMTS-like"/>
</dbReference>
<keyword evidence="3" id="KW-0272">Extracellular matrix</keyword>
<evidence type="ECO:0000256" key="3">
    <source>
        <dbReference type="ARBA" id="ARBA00022530"/>
    </source>
</evidence>